<dbReference type="SUPFAM" id="SSF53822">
    <property type="entry name" value="Periplasmic binding protein-like I"/>
    <property type="match status" value="1"/>
</dbReference>
<name>A0A8J3I6G9_9CHLR</name>
<dbReference type="InterPro" id="IPR001761">
    <property type="entry name" value="Peripla_BP/Lac1_sug-bd_dom"/>
</dbReference>
<organism evidence="5 6">
    <name type="scientific">Ktedonospora formicarum</name>
    <dbReference type="NCBI Taxonomy" id="2778364"/>
    <lineage>
        <taxon>Bacteria</taxon>
        <taxon>Bacillati</taxon>
        <taxon>Chloroflexota</taxon>
        <taxon>Ktedonobacteria</taxon>
        <taxon>Ktedonobacterales</taxon>
        <taxon>Ktedonobacteraceae</taxon>
        <taxon>Ktedonospora</taxon>
    </lineage>
</organism>
<evidence type="ECO:0000256" key="3">
    <source>
        <dbReference type="ARBA" id="ARBA00023163"/>
    </source>
</evidence>
<proteinExistence type="predicted"/>
<dbReference type="PROSITE" id="PS50932">
    <property type="entry name" value="HTH_LACI_2"/>
    <property type="match status" value="1"/>
</dbReference>
<keyword evidence="3" id="KW-0804">Transcription</keyword>
<reference evidence="5" key="1">
    <citation type="submission" date="2020-10" db="EMBL/GenBank/DDBJ databases">
        <title>Taxonomic study of unclassified bacteria belonging to the class Ktedonobacteria.</title>
        <authorList>
            <person name="Yabe S."/>
            <person name="Wang C.M."/>
            <person name="Zheng Y."/>
            <person name="Sakai Y."/>
            <person name="Cavaletti L."/>
            <person name="Monciardini P."/>
            <person name="Donadio S."/>
        </authorList>
    </citation>
    <scope>NUCLEOTIDE SEQUENCE</scope>
    <source>
        <strain evidence="5">SOSP1-1</strain>
    </source>
</reference>
<dbReference type="GO" id="GO:0003700">
    <property type="term" value="F:DNA-binding transcription factor activity"/>
    <property type="evidence" value="ECO:0007669"/>
    <property type="project" value="TreeGrafter"/>
</dbReference>
<dbReference type="AlphaFoldDB" id="A0A8J3I6G9"/>
<keyword evidence="6" id="KW-1185">Reference proteome</keyword>
<gene>
    <name evidence="5" type="ORF">KSX_86370</name>
</gene>
<keyword evidence="2" id="KW-0238">DNA-binding</keyword>
<dbReference type="RefSeq" id="WP_220199480.1">
    <property type="nucleotide sequence ID" value="NZ_BNJF01000008.1"/>
</dbReference>
<feature type="domain" description="HTH lacI-type" evidence="4">
    <location>
        <begin position="4"/>
        <end position="58"/>
    </location>
</feature>
<comment type="caution">
    <text evidence="5">The sequence shown here is derived from an EMBL/GenBank/DDBJ whole genome shotgun (WGS) entry which is preliminary data.</text>
</comment>
<evidence type="ECO:0000313" key="5">
    <source>
        <dbReference type="EMBL" id="GHO50474.1"/>
    </source>
</evidence>
<keyword evidence="1" id="KW-0805">Transcription regulation</keyword>
<dbReference type="Pfam" id="PF00532">
    <property type="entry name" value="Peripla_BP_1"/>
    <property type="match status" value="1"/>
</dbReference>
<dbReference type="PRINTS" id="PR00036">
    <property type="entry name" value="HTHLACI"/>
</dbReference>
<dbReference type="InterPro" id="IPR028082">
    <property type="entry name" value="Peripla_BP_I"/>
</dbReference>
<dbReference type="GO" id="GO:0000976">
    <property type="term" value="F:transcription cis-regulatory region binding"/>
    <property type="evidence" value="ECO:0007669"/>
    <property type="project" value="TreeGrafter"/>
</dbReference>
<evidence type="ECO:0000256" key="1">
    <source>
        <dbReference type="ARBA" id="ARBA00023015"/>
    </source>
</evidence>
<evidence type="ECO:0000256" key="2">
    <source>
        <dbReference type="ARBA" id="ARBA00023125"/>
    </source>
</evidence>
<dbReference type="Proteomes" id="UP000612362">
    <property type="component" value="Unassembled WGS sequence"/>
</dbReference>
<dbReference type="PROSITE" id="PS00356">
    <property type="entry name" value="HTH_LACI_1"/>
    <property type="match status" value="1"/>
</dbReference>
<accession>A0A8J3I6G9</accession>
<dbReference type="InterPro" id="IPR000843">
    <property type="entry name" value="HTH_LacI"/>
</dbReference>
<dbReference type="PANTHER" id="PTHR30146">
    <property type="entry name" value="LACI-RELATED TRANSCRIPTIONAL REPRESSOR"/>
    <property type="match status" value="1"/>
</dbReference>
<dbReference type="Gene3D" id="3.40.50.2300">
    <property type="match status" value="2"/>
</dbReference>
<sequence length="240" mass="26556">MPQLTIEDIARLAGVSRSTVSRVLNSQPSVRPAVRNRVQEVIAAYGYTPQAAARQLVTQRTRSIGLILPDNVYNLFGNPIFALMGQGVSQVCTQQGYRSLLFMGRQDMDEQDMFKLLRGREFDGIVLISSNANDACAAFLKETGIPYVRIGHEPGQDDLQYVDVDNAEAARIAVKHLIWLGHRRIAMLKGLSRDTCSADRYQGYKEALEEAGISLDPELVGEGNWSTASGYVLTKRFFAA</sequence>
<evidence type="ECO:0000259" key="4">
    <source>
        <dbReference type="PROSITE" id="PS50932"/>
    </source>
</evidence>
<dbReference type="Gene3D" id="1.10.260.40">
    <property type="entry name" value="lambda repressor-like DNA-binding domains"/>
    <property type="match status" value="1"/>
</dbReference>
<dbReference type="PANTHER" id="PTHR30146:SF109">
    <property type="entry name" value="HTH-TYPE TRANSCRIPTIONAL REGULATOR GALS"/>
    <property type="match status" value="1"/>
</dbReference>
<dbReference type="EMBL" id="BNJF01000008">
    <property type="protein sequence ID" value="GHO50474.1"/>
    <property type="molecule type" value="Genomic_DNA"/>
</dbReference>
<dbReference type="CDD" id="cd06267">
    <property type="entry name" value="PBP1_LacI_sugar_binding-like"/>
    <property type="match status" value="1"/>
</dbReference>
<dbReference type="InterPro" id="IPR010982">
    <property type="entry name" value="Lambda_DNA-bd_dom_sf"/>
</dbReference>
<dbReference type="SMART" id="SM00354">
    <property type="entry name" value="HTH_LACI"/>
    <property type="match status" value="1"/>
</dbReference>
<dbReference type="SUPFAM" id="SSF47413">
    <property type="entry name" value="lambda repressor-like DNA-binding domains"/>
    <property type="match status" value="1"/>
</dbReference>
<evidence type="ECO:0000313" key="6">
    <source>
        <dbReference type="Proteomes" id="UP000612362"/>
    </source>
</evidence>
<dbReference type="CDD" id="cd01392">
    <property type="entry name" value="HTH_LacI"/>
    <property type="match status" value="1"/>
</dbReference>
<protein>
    <recommendedName>
        <fullName evidence="4">HTH lacI-type domain-containing protein</fullName>
    </recommendedName>
</protein>
<dbReference type="Pfam" id="PF00356">
    <property type="entry name" value="LacI"/>
    <property type="match status" value="1"/>
</dbReference>